<evidence type="ECO:0000256" key="12">
    <source>
        <dbReference type="ARBA" id="ARBA00023125"/>
    </source>
</evidence>
<evidence type="ECO:0000256" key="7">
    <source>
        <dbReference type="ARBA" id="ARBA00022769"/>
    </source>
</evidence>
<dbReference type="Pfam" id="PF17755">
    <property type="entry name" value="UvrA_DNA-bind"/>
    <property type="match status" value="1"/>
</dbReference>
<keyword evidence="12" id="KW-0238">DNA-binding</keyword>
<keyword evidence="11" id="KW-0267">Excision nuclease</keyword>
<comment type="subcellular location">
    <subcellularLocation>
        <location evidence="1">Cytoplasm</location>
    </subcellularLocation>
</comment>
<dbReference type="GO" id="GO:0006289">
    <property type="term" value="P:nucleotide-excision repair"/>
    <property type="evidence" value="ECO:0007669"/>
    <property type="project" value="InterPro"/>
</dbReference>
<feature type="domain" description="UvrA DNA-binding" evidence="17">
    <location>
        <begin position="303"/>
        <end position="405"/>
    </location>
</feature>
<dbReference type="Gene3D" id="3.30.1490.20">
    <property type="entry name" value="ATP-grasp fold, A domain"/>
    <property type="match status" value="1"/>
</dbReference>
<keyword evidence="6" id="KW-0227">DNA damage</keyword>
<dbReference type="Gene3D" id="1.20.1580.10">
    <property type="entry name" value="ABC transporter ATPase like domain"/>
    <property type="match status" value="2"/>
</dbReference>
<dbReference type="InterPro" id="IPR013815">
    <property type="entry name" value="ATP_grasp_subdomain_1"/>
</dbReference>
<evidence type="ECO:0000256" key="10">
    <source>
        <dbReference type="ARBA" id="ARBA00022840"/>
    </source>
</evidence>
<keyword evidence="8" id="KW-0863">Zinc-finger</keyword>
<evidence type="ECO:0000256" key="11">
    <source>
        <dbReference type="ARBA" id="ARBA00022881"/>
    </source>
</evidence>
<keyword evidence="13" id="KW-0234">DNA repair</keyword>
<keyword evidence="4" id="KW-0677">Repeat</keyword>
<dbReference type="Gene3D" id="1.10.8.280">
    <property type="entry name" value="ABC transporter ATPase domain-like"/>
    <property type="match status" value="1"/>
</dbReference>
<dbReference type="InterPro" id="IPR041102">
    <property type="entry name" value="UvrA_inter"/>
</dbReference>
<dbReference type="KEGG" id="fax:FUAX_36920"/>
<dbReference type="GO" id="GO:0004518">
    <property type="term" value="F:nuclease activity"/>
    <property type="evidence" value="ECO:0007669"/>
    <property type="project" value="UniProtKB-KW"/>
</dbReference>
<evidence type="ECO:0000256" key="6">
    <source>
        <dbReference type="ARBA" id="ARBA00022763"/>
    </source>
</evidence>
<dbReference type="AlphaFoldDB" id="A0AAU9DJA0"/>
<dbReference type="InterPro" id="IPR027417">
    <property type="entry name" value="P-loop_NTPase"/>
</dbReference>
<dbReference type="CDD" id="cd03271">
    <property type="entry name" value="ABC_UvrA_II"/>
    <property type="match status" value="1"/>
</dbReference>
<evidence type="ECO:0000256" key="1">
    <source>
        <dbReference type="ARBA" id="ARBA00004496"/>
    </source>
</evidence>
<evidence type="ECO:0000313" key="20">
    <source>
        <dbReference type="Proteomes" id="UP001348817"/>
    </source>
</evidence>
<evidence type="ECO:0000256" key="5">
    <source>
        <dbReference type="ARBA" id="ARBA00022741"/>
    </source>
</evidence>
<evidence type="ECO:0000256" key="2">
    <source>
        <dbReference type="ARBA" id="ARBA00022490"/>
    </source>
</evidence>
<evidence type="ECO:0000256" key="13">
    <source>
        <dbReference type="ARBA" id="ARBA00023204"/>
    </source>
</evidence>
<dbReference type="RefSeq" id="WP_338392764.1">
    <property type="nucleotide sequence ID" value="NZ_AP025314.1"/>
</dbReference>
<dbReference type="GO" id="GO:0008270">
    <property type="term" value="F:zinc ion binding"/>
    <property type="evidence" value="ECO:0007669"/>
    <property type="project" value="UniProtKB-KW"/>
</dbReference>
<dbReference type="Proteomes" id="UP001348817">
    <property type="component" value="Chromosome"/>
</dbReference>
<protein>
    <recommendedName>
        <fullName evidence="15">UvrABC system protein A</fullName>
    </recommendedName>
    <alternativeName>
        <fullName evidence="16">Excinuclease ABC subunit A</fullName>
    </alternativeName>
</protein>
<dbReference type="GO" id="GO:0005737">
    <property type="term" value="C:cytoplasm"/>
    <property type="evidence" value="ECO:0007669"/>
    <property type="project" value="UniProtKB-SubCell"/>
</dbReference>
<comment type="similarity">
    <text evidence="14">Belongs to the ABC transporter superfamily. UvrA family.</text>
</comment>
<organism evidence="19 20">
    <name type="scientific">Fulvitalea axinellae</name>
    <dbReference type="NCBI Taxonomy" id="1182444"/>
    <lineage>
        <taxon>Bacteria</taxon>
        <taxon>Pseudomonadati</taxon>
        <taxon>Bacteroidota</taxon>
        <taxon>Cytophagia</taxon>
        <taxon>Cytophagales</taxon>
        <taxon>Persicobacteraceae</taxon>
        <taxon>Fulvitalea</taxon>
    </lineage>
</organism>
<keyword evidence="20" id="KW-1185">Reference proteome</keyword>
<dbReference type="GO" id="GO:0005524">
    <property type="term" value="F:ATP binding"/>
    <property type="evidence" value="ECO:0007669"/>
    <property type="project" value="UniProtKB-KW"/>
</dbReference>
<dbReference type="SUPFAM" id="SSF52540">
    <property type="entry name" value="P-loop containing nucleoside triphosphate hydrolases"/>
    <property type="match status" value="2"/>
</dbReference>
<dbReference type="GO" id="GO:0009380">
    <property type="term" value="C:excinuclease repair complex"/>
    <property type="evidence" value="ECO:0007669"/>
    <property type="project" value="InterPro"/>
</dbReference>
<accession>A0AAU9DJA0</accession>
<dbReference type="NCBIfam" id="TIGR00630">
    <property type="entry name" value="uvra"/>
    <property type="match status" value="1"/>
</dbReference>
<evidence type="ECO:0000256" key="8">
    <source>
        <dbReference type="ARBA" id="ARBA00022771"/>
    </source>
</evidence>
<evidence type="ECO:0000313" key="19">
    <source>
        <dbReference type="EMBL" id="BDD11260.1"/>
    </source>
</evidence>
<dbReference type="InterPro" id="IPR004602">
    <property type="entry name" value="UvrA"/>
</dbReference>
<evidence type="ECO:0000259" key="18">
    <source>
        <dbReference type="Pfam" id="PF17760"/>
    </source>
</evidence>
<keyword evidence="10" id="KW-0067">ATP-binding</keyword>
<proteinExistence type="inferred from homology"/>
<dbReference type="InterPro" id="IPR017871">
    <property type="entry name" value="ABC_transporter-like_CS"/>
</dbReference>
<dbReference type="Pfam" id="PF17760">
    <property type="entry name" value="UvrA_inter"/>
    <property type="match status" value="1"/>
</dbReference>
<dbReference type="FunFam" id="1.20.1580.10:FF:000002">
    <property type="entry name" value="UvrABC system protein A"/>
    <property type="match status" value="1"/>
</dbReference>
<sequence length="959" mass="106942">MTTGNKQKTIDATGFENLEIYGAREHNLKDIDVTMPRNKLVVITGISGSGKSSLAFDTIYAEGQRRYMESFSAYARSFMGGMERPDVDKVNGLSPVISIEQKTTSRNPRSTVGTVTEVYDFMRLLYARAGEAFSYKTGKKMERQSEDQIIERILKDYDGQKLTILAPVVKGRKGHYRELFVQLSKSGYSKVRVDGEVLDLVPKMQVDRYKIHDIEVVVDRVIVREKDHFRIGQSVGTALKQGEKLMMTLDENGDVRHFSELLMDPETGIAYDEPAPNTFSFNSPYGACPKCNGLGKIEKITVESIIPDDKKSIKAGGLAPLGEYRDIWIFKLVEHLLKKKKLKLTTPIKDIPQDVMKEILYGTKEPVPVPSVKYPGENWNAKFQGVISFLEKQLESESEKIQQWVRDYMVVSECPSCHGARLKQESLCFKIADKNIAELATYDLGTLGEWFDNVETKLSDRQKVIATEILKEIRKRLGFLLDVGLEYLNLDRPLKTLSGGEAQRIRLATQIGTRLVGVLYILDEPSIGLHQRDNVKLIKALQDLRDLGNSVLVVEHDKDMMLDSDYVLDIGPGAGIHGGTIVASGSPKEFLKQGSITAKYLNGEMAIEVPEKRRKGKGESLILKGATGHNLKNVTAEFPLGKMICVTGVSGSGKSSLIHETLYPILNQAIYRGKKQPLDYASIDGLDKIDKVIEVDQSPIGRTPRSNPATYTSVFTEIRSLFANLPEAKIRGYKPGRFSFNVKGGRCEKCGGAGKELIEMDFLPNVHVDCDECKGKRYNRETLEVRYKGKSISDVLDMTVEVAVEFFEHLPKIQRKVKTLNDVGLGYITLGQHATTLSGGEAQRVKLATELSKRDTGKTLYILDEPTTGLHFEDIRHLLAVLDKLADKGNTVLVIEHNLDVIKVADHIIDLGPEGGAGGGTIVCQGTPEQVAKNKKSYTAKYLKMELDETKRLKKKNRK</sequence>
<evidence type="ECO:0000256" key="16">
    <source>
        <dbReference type="ARBA" id="ARBA00042156"/>
    </source>
</evidence>
<name>A0AAU9DJA0_9BACT</name>
<keyword evidence="5" id="KW-0547">Nucleotide-binding</keyword>
<evidence type="ECO:0000256" key="4">
    <source>
        <dbReference type="ARBA" id="ARBA00022737"/>
    </source>
</evidence>
<dbReference type="GO" id="GO:0003677">
    <property type="term" value="F:DNA binding"/>
    <property type="evidence" value="ECO:0007669"/>
    <property type="project" value="UniProtKB-KW"/>
</dbReference>
<dbReference type="PANTHER" id="PTHR43152">
    <property type="entry name" value="UVRABC SYSTEM PROTEIN A"/>
    <property type="match status" value="1"/>
</dbReference>
<dbReference type="EMBL" id="AP025314">
    <property type="protein sequence ID" value="BDD11260.1"/>
    <property type="molecule type" value="Genomic_DNA"/>
</dbReference>
<feature type="domain" description="UvrA interaction" evidence="18">
    <location>
        <begin position="144"/>
        <end position="248"/>
    </location>
</feature>
<dbReference type="Gene3D" id="3.40.50.300">
    <property type="entry name" value="P-loop containing nucleotide triphosphate hydrolases"/>
    <property type="match status" value="2"/>
</dbReference>
<evidence type="ECO:0000256" key="14">
    <source>
        <dbReference type="ARBA" id="ARBA00038000"/>
    </source>
</evidence>
<keyword evidence="7" id="KW-0228">DNA excision</keyword>
<evidence type="ECO:0000256" key="15">
    <source>
        <dbReference type="ARBA" id="ARBA00039316"/>
    </source>
</evidence>
<keyword evidence="3" id="KW-0479">Metal-binding</keyword>
<gene>
    <name evidence="19" type="ORF">FUAX_36920</name>
</gene>
<dbReference type="PANTHER" id="PTHR43152:SF3">
    <property type="entry name" value="UVRABC SYSTEM PROTEIN A"/>
    <property type="match status" value="1"/>
</dbReference>
<evidence type="ECO:0000256" key="3">
    <source>
        <dbReference type="ARBA" id="ARBA00022723"/>
    </source>
</evidence>
<evidence type="ECO:0000259" key="17">
    <source>
        <dbReference type="Pfam" id="PF17755"/>
    </source>
</evidence>
<keyword evidence="2" id="KW-0963">Cytoplasm</keyword>
<dbReference type="NCBIfam" id="NF001503">
    <property type="entry name" value="PRK00349.1"/>
    <property type="match status" value="1"/>
</dbReference>
<evidence type="ECO:0000256" key="9">
    <source>
        <dbReference type="ARBA" id="ARBA00022833"/>
    </source>
</evidence>
<dbReference type="PROSITE" id="PS00211">
    <property type="entry name" value="ABC_TRANSPORTER_1"/>
    <property type="match status" value="2"/>
</dbReference>
<reference evidence="19 20" key="1">
    <citation type="submission" date="2021-12" db="EMBL/GenBank/DDBJ databases">
        <title>Genome sequencing of bacteria with rrn-lacking chromosome and rrn-plasmid.</title>
        <authorList>
            <person name="Anda M."/>
            <person name="Iwasaki W."/>
        </authorList>
    </citation>
    <scope>NUCLEOTIDE SEQUENCE [LARGE SCALE GENOMIC DNA]</scope>
    <source>
        <strain evidence="19 20">DSM 100852</strain>
    </source>
</reference>
<dbReference type="GO" id="GO:0016887">
    <property type="term" value="F:ATP hydrolysis activity"/>
    <property type="evidence" value="ECO:0007669"/>
    <property type="project" value="InterPro"/>
</dbReference>
<dbReference type="InterPro" id="IPR041552">
    <property type="entry name" value="UvrA_DNA-bd"/>
</dbReference>
<keyword evidence="9" id="KW-0862">Zinc</keyword>